<dbReference type="AlphaFoldDB" id="A0A427T810"/>
<dbReference type="Proteomes" id="UP000267081">
    <property type="component" value="Unassembled WGS sequence"/>
</dbReference>
<dbReference type="GO" id="GO:0003677">
    <property type="term" value="F:DNA binding"/>
    <property type="evidence" value="ECO:0007669"/>
    <property type="project" value="InterPro"/>
</dbReference>
<organism evidence="3 4">
    <name type="scientific">Amycolatopsis eburnea</name>
    <dbReference type="NCBI Taxonomy" id="2267691"/>
    <lineage>
        <taxon>Bacteria</taxon>
        <taxon>Bacillati</taxon>
        <taxon>Actinomycetota</taxon>
        <taxon>Actinomycetes</taxon>
        <taxon>Pseudonocardiales</taxon>
        <taxon>Pseudonocardiaceae</taxon>
        <taxon>Amycolatopsis</taxon>
    </lineage>
</organism>
<accession>A0A427T810</accession>
<dbReference type="GO" id="GO:0006313">
    <property type="term" value="P:DNA transposition"/>
    <property type="evidence" value="ECO:0007669"/>
    <property type="project" value="InterPro"/>
</dbReference>
<evidence type="ECO:0000313" key="3">
    <source>
        <dbReference type="EMBL" id="RSD16496.1"/>
    </source>
</evidence>
<evidence type="ECO:0000256" key="1">
    <source>
        <dbReference type="SAM" id="MobiDB-lite"/>
    </source>
</evidence>
<dbReference type="GO" id="GO:0004803">
    <property type="term" value="F:transposase activity"/>
    <property type="evidence" value="ECO:0007669"/>
    <property type="project" value="InterPro"/>
</dbReference>
<protein>
    <recommendedName>
        <fullName evidence="2">Transposase IS4-like domain-containing protein</fullName>
    </recommendedName>
</protein>
<proteinExistence type="predicted"/>
<dbReference type="Pfam" id="PF01609">
    <property type="entry name" value="DDE_Tnp_1"/>
    <property type="match status" value="1"/>
</dbReference>
<gene>
    <name evidence="3" type="ORF">EIY87_22930</name>
</gene>
<dbReference type="EMBL" id="RSEC01000048">
    <property type="protein sequence ID" value="RSD16496.1"/>
    <property type="molecule type" value="Genomic_DNA"/>
</dbReference>
<dbReference type="InterPro" id="IPR002559">
    <property type="entry name" value="Transposase_11"/>
</dbReference>
<name>A0A427T810_9PSEU</name>
<reference evidence="3 4" key="1">
    <citation type="submission" date="2018-12" db="EMBL/GenBank/DDBJ databases">
        <title>Amycolatopsis eburnea sp. nov. actinomycete associate with arbuscular mycorrhiza fungal spore.</title>
        <authorList>
            <person name="Lumyong S."/>
            <person name="Chaiya L."/>
        </authorList>
    </citation>
    <scope>NUCLEOTIDE SEQUENCE [LARGE SCALE GENOMIC DNA]</scope>
    <source>
        <strain evidence="3 4">GLM-1</strain>
    </source>
</reference>
<feature type="region of interest" description="Disordered" evidence="1">
    <location>
        <begin position="1"/>
        <end position="38"/>
    </location>
</feature>
<keyword evidence="4" id="KW-1185">Reference proteome</keyword>
<feature type="domain" description="Transposase IS4-like" evidence="2">
    <location>
        <begin position="34"/>
        <end position="89"/>
    </location>
</feature>
<evidence type="ECO:0000313" key="4">
    <source>
        <dbReference type="Proteomes" id="UP000267081"/>
    </source>
</evidence>
<evidence type="ECO:0000259" key="2">
    <source>
        <dbReference type="Pfam" id="PF01609"/>
    </source>
</evidence>
<sequence length="97" mass="10726">MRPLTQSTLRMPARRWRKAGPAEGQGLPSAGRQGRGALVDGTPIRTRRRTGKANRANYNGKHRHHGLVMFAMTDKSGRLLWVSVADPGTTARLLRRG</sequence>
<comment type="caution">
    <text evidence="3">The sequence shown here is derived from an EMBL/GenBank/DDBJ whole genome shotgun (WGS) entry which is preliminary data.</text>
</comment>